<evidence type="ECO:0000313" key="3">
    <source>
        <dbReference type="Proteomes" id="UP000001107"/>
    </source>
</evidence>
<dbReference type="Proteomes" id="UP000001107">
    <property type="component" value="Chromosome"/>
</dbReference>
<dbReference type="InterPro" id="IPR003607">
    <property type="entry name" value="HD/PDEase_dom"/>
</dbReference>
<dbReference type="AlphaFoldDB" id="A6UR15"/>
<keyword evidence="3" id="KW-1185">Reference proteome</keyword>
<dbReference type="HOGENOM" id="CLU_073842_1_1_2"/>
<reference evidence="2" key="1">
    <citation type="submission" date="2007-06" db="EMBL/GenBank/DDBJ databases">
        <title>Complete sequence of Methanococcus vannielii SB.</title>
        <authorList>
            <consortium name="US DOE Joint Genome Institute"/>
            <person name="Copeland A."/>
            <person name="Lucas S."/>
            <person name="Lapidus A."/>
            <person name="Barry K."/>
            <person name="Glavina del Rio T."/>
            <person name="Dalin E."/>
            <person name="Tice H."/>
            <person name="Pitluck S."/>
            <person name="Chain P."/>
            <person name="Malfatti S."/>
            <person name="Shin M."/>
            <person name="Vergez L."/>
            <person name="Schmutz J."/>
            <person name="Larimer F."/>
            <person name="Land M."/>
            <person name="Hauser L."/>
            <person name="Kyrpides N."/>
            <person name="Anderson I."/>
            <person name="Sieprawska-Lupa M."/>
            <person name="Whitman W.B."/>
            <person name="Richardson P."/>
        </authorList>
    </citation>
    <scope>NUCLEOTIDE SEQUENCE [LARGE SCALE GENOMIC DNA]</scope>
    <source>
        <strain evidence="2">SB</strain>
    </source>
</reference>
<dbReference type="PANTHER" id="PTHR38659:SF2">
    <property type="entry name" value="HDIG DOMAIN PROTEIN"/>
    <property type="match status" value="1"/>
</dbReference>
<feature type="domain" description="HD" evidence="1">
    <location>
        <begin position="45"/>
        <end position="157"/>
    </location>
</feature>
<dbReference type="InterPro" id="IPR006675">
    <property type="entry name" value="HDIG_dom"/>
</dbReference>
<organism evidence="2 3">
    <name type="scientific">Methanococcus vannielii (strain ATCC 35089 / DSM 1224 / JCM 13029 / OCM 148 / SB)</name>
    <dbReference type="NCBI Taxonomy" id="406327"/>
    <lineage>
        <taxon>Archaea</taxon>
        <taxon>Methanobacteriati</taxon>
        <taxon>Methanobacteriota</taxon>
        <taxon>Methanomada group</taxon>
        <taxon>Methanococci</taxon>
        <taxon>Methanococcales</taxon>
        <taxon>Methanococcaceae</taxon>
        <taxon>Methanococcus</taxon>
    </lineage>
</organism>
<dbReference type="InterPro" id="IPR006674">
    <property type="entry name" value="HD_domain"/>
</dbReference>
<dbReference type="SMART" id="SM00471">
    <property type="entry name" value="HDc"/>
    <property type="match status" value="1"/>
</dbReference>
<dbReference type="STRING" id="406327.Mevan_1034"/>
<dbReference type="NCBIfam" id="TIGR00277">
    <property type="entry name" value="HDIG"/>
    <property type="match status" value="1"/>
</dbReference>
<dbReference type="Gene3D" id="1.10.3210.10">
    <property type="entry name" value="Hypothetical protein af1432"/>
    <property type="match status" value="1"/>
</dbReference>
<dbReference type="EMBL" id="CP000742">
    <property type="protein sequence ID" value="ABR54937.1"/>
    <property type="molecule type" value="Genomic_DNA"/>
</dbReference>
<dbReference type="SUPFAM" id="SSF109604">
    <property type="entry name" value="HD-domain/PDEase-like"/>
    <property type="match status" value="1"/>
</dbReference>
<dbReference type="PROSITE" id="PS51831">
    <property type="entry name" value="HD"/>
    <property type="match status" value="1"/>
</dbReference>
<evidence type="ECO:0000313" key="2">
    <source>
        <dbReference type="EMBL" id="ABR54937.1"/>
    </source>
</evidence>
<dbReference type="GO" id="GO:0016787">
    <property type="term" value="F:hydrolase activity"/>
    <property type="evidence" value="ECO:0007669"/>
    <property type="project" value="UniProtKB-KW"/>
</dbReference>
<dbReference type="Pfam" id="PF01966">
    <property type="entry name" value="HD"/>
    <property type="match status" value="1"/>
</dbReference>
<sequence length="194" mass="22273">MTAVFNDILKNSDFMEKFQNFKNLIKVPKFNEYLLFLTENCENNVVLHSIAVSDYVYDFGIKIRKNGNDFDIETAVLGALLHDIGRSKSNYIDHGIVGAEILRKNNFNEKFAKIAERHIGAGISKEEAVDLNLPKIDYIPETIEEKVIANADNLIFNDKRVSIELVIDKFRKRTNVNVVNKVLLLYHEVDNLLK</sequence>
<dbReference type="KEGG" id="mvn:Mevan_1034"/>
<name>A6UR15_METVS</name>
<accession>A6UR15</accession>
<dbReference type="PANTHER" id="PTHR38659">
    <property type="entry name" value="METAL-DEPENDENT PHOSPHOHYDROLASE"/>
    <property type="match status" value="1"/>
</dbReference>
<dbReference type="CDD" id="cd00077">
    <property type="entry name" value="HDc"/>
    <property type="match status" value="1"/>
</dbReference>
<proteinExistence type="predicted"/>
<protein>
    <submittedName>
        <fullName evidence="2">Metal dependent phosphohydrolase</fullName>
    </submittedName>
</protein>
<dbReference type="eggNOG" id="arCOG01858">
    <property type="taxonomic scope" value="Archaea"/>
</dbReference>
<evidence type="ECO:0000259" key="1">
    <source>
        <dbReference type="PROSITE" id="PS51831"/>
    </source>
</evidence>
<gene>
    <name evidence="2" type="ordered locus">Mevan_1034</name>
</gene>